<dbReference type="CDD" id="cd00170">
    <property type="entry name" value="SEC14"/>
    <property type="match status" value="1"/>
</dbReference>
<keyword evidence="4" id="KW-1185">Reference proteome</keyword>
<dbReference type="InterPro" id="IPR051026">
    <property type="entry name" value="PI/PC_transfer"/>
</dbReference>
<dbReference type="SUPFAM" id="SSF46938">
    <property type="entry name" value="CRAL/TRIO N-terminal domain"/>
    <property type="match status" value="1"/>
</dbReference>
<feature type="domain" description="CRAL-TRIO" evidence="2">
    <location>
        <begin position="114"/>
        <end position="282"/>
    </location>
</feature>
<dbReference type="AlphaFoldDB" id="A0A9W7ZXN0"/>
<evidence type="ECO:0000256" key="1">
    <source>
        <dbReference type="SAM" id="MobiDB-lite"/>
    </source>
</evidence>
<evidence type="ECO:0000259" key="2">
    <source>
        <dbReference type="PROSITE" id="PS50191"/>
    </source>
</evidence>
<comment type="caution">
    <text evidence="3">The sequence shown here is derived from an EMBL/GenBank/DDBJ whole genome shotgun (WGS) entry which is preliminary data.</text>
</comment>
<proteinExistence type="predicted"/>
<dbReference type="OrthoDB" id="1434354at2759"/>
<protein>
    <recommendedName>
        <fullName evidence="2">CRAL-TRIO domain-containing protein</fullName>
    </recommendedName>
</protein>
<organism evidence="3 4">
    <name type="scientific">Mycoemilia scoparia</name>
    <dbReference type="NCBI Taxonomy" id="417184"/>
    <lineage>
        <taxon>Eukaryota</taxon>
        <taxon>Fungi</taxon>
        <taxon>Fungi incertae sedis</taxon>
        <taxon>Zoopagomycota</taxon>
        <taxon>Kickxellomycotina</taxon>
        <taxon>Kickxellomycetes</taxon>
        <taxon>Kickxellales</taxon>
        <taxon>Kickxellaceae</taxon>
        <taxon>Mycoemilia</taxon>
    </lineage>
</organism>
<gene>
    <name evidence="3" type="ORF">H4219_002427</name>
</gene>
<evidence type="ECO:0000313" key="4">
    <source>
        <dbReference type="Proteomes" id="UP001150538"/>
    </source>
</evidence>
<sequence>MVDLDNPDPQERADVIARFREALDKENSDASAYCDDSTLWRFAVARKLDIPKAMEMITGWYKWRQDEKIDNLPLARSDNNLSVPYPIRGYTGLNDANLMPGNGIKDYLLRTNQYFGGGCWHKFDKEGHPVYIERIGRYSAKQIPKHCASSEVLEMHYIFQEFLTQVLLKECSKKAGHEIDKQVVIFDCTGLSLGMLHWPALNMLQELLSSDQLYYPERMYKTYLVNAPSMFVTAWNIVKSWLDPRVISKVTIMNKNFKDALLEQIPAENLPKFLGGECTCSHMPGGCVPCPPIHNYVNLPRSAFSGMPHHAELNFSDTSHVFKFKTPPRDPTVIDAKDTPKSLTNSGPNNSSYIGNFSAKGWLSFGKNQTPTKPRPPPVAICSFEMTSGRGVVVEVRFKPIGTTSSEELLYPETLFDAFRAPVMIEIHLPKDQPEGTLIFTWRVPRFDEGEAPFPTEEESKVPQTLRYSVDMEEKLLHMYDLPNVNRDLNKPKSSQ</sequence>
<feature type="region of interest" description="Disordered" evidence="1">
    <location>
        <begin position="330"/>
        <end position="350"/>
    </location>
</feature>
<dbReference type="EMBL" id="JANBPU010000039">
    <property type="protein sequence ID" value="KAJ1918705.1"/>
    <property type="molecule type" value="Genomic_DNA"/>
</dbReference>
<accession>A0A9W7ZXN0</accession>
<dbReference type="SUPFAM" id="SSF52087">
    <property type="entry name" value="CRAL/TRIO domain"/>
    <property type="match status" value="1"/>
</dbReference>
<dbReference type="InterPro" id="IPR001251">
    <property type="entry name" value="CRAL-TRIO_dom"/>
</dbReference>
<name>A0A9W7ZXN0_9FUNG</name>
<feature type="compositionally biased region" description="Polar residues" evidence="1">
    <location>
        <begin position="341"/>
        <end position="350"/>
    </location>
</feature>
<dbReference type="PANTHER" id="PTHR45657:SF1">
    <property type="entry name" value="CRAL-TRIO DOMAIN-CONTAINING PROTEIN YKL091C-RELATED"/>
    <property type="match status" value="1"/>
</dbReference>
<dbReference type="SMART" id="SM00516">
    <property type="entry name" value="SEC14"/>
    <property type="match status" value="1"/>
</dbReference>
<evidence type="ECO:0000313" key="3">
    <source>
        <dbReference type="EMBL" id="KAJ1918705.1"/>
    </source>
</evidence>
<reference evidence="3" key="1">
    <citation type="submission" date="2022-07" db="EMBL/GenBank/DDBJ databases">
        <title>Phylogenomic reconstructions and comparative analyses of Kickxellomycotina fungi.</title>
        <authorList>
            <person name="Reynolds N.K."/>
            <person name="Stajich J.E."/>
            <person name="Barry K."/>
            <person name="Grigoriev I.V."/>
            <person name="Crous P."/>
            <person name="Smith M.E."/>
        </authorList>
    </citation>
    <scope>NUCLEOTIDE SEQUENCE</scope>
    <source>
        <strain evidence="3">NBRC 100468</strain>
    </source>
</reference>
<dbReference type="Proteomes" id="UP001150538">
    <property type="component" value="Unassembled WGS sequence"/>
</dbReference>
<dbReference type="PANTHER" id="PTHR45657">
    <property type="entry name" value="CRAL-TRIO DOMAIN-CONTAINING PROTEIN YKL091C-RELATED"/>
    <property type="match status" value="1"/>
</dbReference>
<dbReference type="InterPro" id="IPR036865">
    <property type="entry name" value="CRAL-TRIO_dom_sf"/>
</dbReference>
<dbReference type="Gene3D" id="3.40.525.10">
    <property type="entry name" value="CRAL-TRIO lipid binding domain"/>
    <property type="match status" value="1"/>
</dbReference>
<dbReference type="PROSITE" id="PS50191">
    <property type="entry name" value="CRAL_TRIO"/>
    <property type="match status" value="1"/>
</dbReference>
<dbReference type="Pfam" id="PF00650">
    <property type="entry name" value="CRAL_TRIO"/>
    <property type="match status" value="1"/>
</dbReference>
<dbReference type="InterPro" id="IPR036273">
    <property type="entry name" value="CRAL/TRIO_N_dom_sf"/>
</dbReference>